<evidence type="ECO:0000313" key="1">
    <source>
        <dbReference type="EMBL" id="MDH6181614.1"/>
    </source>
</evidence>
<reference evidence="1 2" key="1">
    <citation type="submission" date="2023-04" db="EMBL/GenBank/DDBJ databases">
        <title>Genome Encyclopedia of Bacteria and Archaea VI: Functional Genomics of Type Strains.</title>
        <authorList>
            <person name="Whitman W."/>
        </authorList>
    </citation>
    <scope>NUCLEOTIDE SEQUENCE [LARGE SCALE GENOMIC DNA]</scope>
    <source>
        <strain evidence="1 2">SG_E_30_P1</strain>
    </source>
</reference>
<evidence type="ECO:0000313" key="2">
    <source>
        <dbReference type="Proteomes" id="UP001160142"/>
    </source>
</evidence>
<keyword evidence="2" id="KW-1185">Reference proteome</keyword>
<dbReference type="EMBL" id="JARXVQ010000001">
    <property type="protein sequence ID" value="MDH6181614.1"/>
    <property type="molecule type" value="Genomic_DNA"/>
</dbReference>
<proteinExistence type="predicted"/>
<dbReference type="RefSeq" id="WP_322133922.1">
    <property type="nucleotide sequence ID" value="NZ_CP085036.1"/>
</dbReference>
<dbReference type="Proteomes" id="UP001160142">
    <property type="component" value="Unassembled WGS sequence"/>
</dbReference>
<organism evidence="1 2">
    <name type="scientific">Antiquaquibacter oligotrophicus</name>
    <dbReference type="NCBI Taxonomy" id="2880260"/>
    <lineage>
        <taxon>Bacteria</taxon>
        <taxon>Bacillati</taxon>
        <taxon>Actinomycetota</taxon>
        <taxon>Actinomycetes</taxon>
        <taxon>Micrococcales</taxon>
        <taxon>Microbacteriaceae</taxon>
        <taxon>Antiquaquibacter</taxon>
    </lineage>
</organism>
<comment type="caution">
    <text evidence="1">The sequence shown here is derived from an EMBL/GenBank/DDBJ whole genome shotgun (WGS) entry which is preliminary data.</text>
</comment>
<accession>A0ABT6KQY6</accession>
<gene>
    <name evidence="1" type="ORF">M2152_001796</name>
</gene>
<sequence>MVERHSAAVQASEADQQAVFELLREQLFRMFGPGGSFRITLGRATADDTVFVETVADTIAWDVTASLTSSHGEGSHAADPVTAQAAHEELWRHIERELLLRRTGPQSIDVEVEREIAAAGIRSVHAA</sequence>
<protein>
    <submittedName>
        <fullName evidence="1">Uncharacterized protein</fullName>
    </submittedName>
</protein>
<name>A0ABT6KQY6_9MICO</name>